<evidence type="ECO:0000313" key="2">
    <source>
        <dbReference type="Proteomes" id="UP000003257"/>
    </source>
</evidence>
<accession>A0ABM9X4J0</accession>
<organism evidence="1 2">
    <name type="scientific">Sulfitobacter indolifex HEL-45</name>
    <dbReference type="NCBI Taxonomy" id="391624"/>
    <lineage>
        <taxon>Bacteria</taxon>
        <taxon>Pseudomonadati</taxon>
        <taxon>Pseudomonadota</taxon>
        <taxon>Alphaproteobacteria</taxon>
        <taxon>Rhodobacterales</taxon>
        <taxon>Roseobacteraceae</taxon>
        <taxon>Sulfitobacter</taxon>
    </lineage>
</organism>
<dbReference type="Proteomes" id="UP000003257">
    <property type="component" value="Unassembled WGS sequence"/>
</dbReference>
<sequence length="171" mass="19592">MLRGEPQLQALSAAELIELCISAQANDEDGERYAVELESRLGLNLSGGEIIDGINCITREFDEIYRYSGDQFYSYEKPGKMNRAQAEKQAEEERAVDELLAELDARKAAAEAKRIDEEWQKREQVRIEKAQRSRDYAAAVKRICKIEYYKDRFRALTTPMCTQVFLDSGIP</sequence>
<name>A0ABM9X4J0_9RHOB</name>
<reference evidence="1 2" key="1">
    <citation type="submission" date="2007-11" db="EMBL/GenBank/DDBJ databases">
        <authorList>
            <person name="Wagner-Dobler I."/>
            <person name="Ferriera S."/>
            <person name="Johnson J."/>
            <person name="Kravitz S."/>
            <person name="Beeson K."/>
            <person name="Sutton G."/>
            <person name="Rogers Y.-H."/>
            <person name="Friedman R."/>
            <person name="Frazier M."/>
            <person name="Venter J.C."/>
        </authorList>
    </citation>
    <scope>NUCLEOTIDE SEQUENCE [LARGE SCALE GENOMIC DNA]</scope>
    <source>
        <strain evidence="1 2">HEL-45</strain>
    </source>
</reference>
<gene>
    <name evidence="1" type="ORF">OIHEL45_15484</name>
</gene>
<protein>
    <submittedName>
        <fullName evidence="1">Uncharacterized protein</fullName>
    </submittedName>
</protein>
<comment type="caution">
    <text evidence="1">The sequence shown here is derived from an EMBL/GenBank/DDBJ whole genome shotgun (WGS) entry which is preliminary data.</text>
</comment>
<keyword evidence="2" id="KW-1185">Reference proteome</keyword>
<proteinExistence type="predicted"/>
<dbReference type="EMBL" id="ABID01000004">
    <property type="protein sequence ID" value="EDQ04344.1"/>
    <property type="molecule type" value="Genomic_DNA"/>
</dbReference>
<evidence type="ECO:0000313" key="1">
    <source>
        <dbReference type="EMBL" id="EDQ04344.1"/>
    </source>
</evidence>